<dbReference type="Ensembl" id="ENSCMIT00000028872.1">
    <property type="protein sequence ID" value="ENSCMIP00000028421.1"/>
    <property type="gene ID" value="ENSCMIG00000012351.1"/>
</dbReference>
<dbReference type="OMA" id="SWHESAR"/>
<organism evidence="1 2">
    <name type="scientific">Callorhinchus milii</name>
    <name type="common">Ghost shark</name>
    <dbReference type="NCBI Taxonomy" id="7868"/>
    <lineage>
        <taxon>Eukaryota</taxon>
        <taxon>Metazoa</taxon>
        <taxon>Chordata</taxon>
        <taxon>Craniata</taxon>
        <taxon>Vertebrata</taxon>
        <taxon>Chondrichthyes</taxon>
        <taxon>Holocephali</taxon>
        <taxon>Chimaeriformes</taxon>
        <taxon>Callorhinchidae</taxon>
        <taxon>Callorhinchus</taxon>
    </lineage>
</organism>
<dbReference type="InterPro" id="IPR043460">
    <property type="entry name" value="MEDAG/TEX26"/>
</dbReference>
<proteinExistence type="predicted"/>
<dbReference type="STRING" id="7868.ENSCMIP00000028421"/>
<dbReference type="Proteomes" id="UP000314986">
    <property type="component" value="Unassembled WGS sequence"/>
</dbReference>
<dbReference type="PANTHER" id="PTHR33769:SF2">
    <property type="entry name" value="TESTIS-EXPRESSED PROTEIN 26"/>
    <property type="match status" value="1"/>
</dbReference>
<evidence type="ECO:0000313" key="1">
    <source>
        <dbReference type="Ensembl" id="ENSCMIP00000028421.1"/>
    </source>
</evidence>
<reference evidence="1" key="4">
    <citation type="submission" date="2025-08" db="UniProtKB">
        <authorList>
            <consortium name="Ensembl"/>
        </authorList>
    </citation>
    <scope>IDENTIFICATION</scope>
</reference>
<sequence>MKPIIPRPPDWKKEVPHPLISEFRDKFRLPYINCELMVDTSRYGSNAHRDYPPKGITPNVTYAHVKNQEKRKKMTTYQTDYSNVYDGLASILKNMEPARINAHLCTVSKRDKLFGTSWHESARPNVRIIVILKEEGELLGLPG</sequence>
<dbReference type="InParanoid" id="A0A4W3ILM9"/>
<reference evidence="2" key="2">
    <citation type="journal article" date="2007" name="PLoS Biol.">
        <title>Survey sequencing and comparative analysis of the elephant shark (Callorhinchus milii) genome.</title>
        <authorList>
            <person name="Venkatesh B."/>
            <person name="Kirkness E.F."/>
            <person name="Loh Y.H."/>
            <person name="Halpern A.L."/>
            <person name="Lee A.P."/>
            <person name="Johnson J."/>
            <person name="Dandona N."/>
            <person name="Viswanathan L.D."/>
            <person name="Tay A."/>
            <person name="Venter J.C."/>
            <person name="Strausberg R.L."/>
            <person name="Brenner S."/>
        </authorList>
    </citation>
    <scope>NUCLEOTIDE SEQUENCE [LARGE SCALE GENOMIC DNA]</scope>
</reference>
<evidence type="ECO:0000313" key="2">
    <source>
        <dbReference type="Proteomes" id="UP000314986"/>
    </source>
</evidence>
<reference evidence="2" key="3">
    <citation type="journal article" date="2014" name="Nature">
        <title>Elephant shark genome provides unique insights into gnathostome evolution.</title>
        <authorList>
            <consortium name="International Elephant Shark Genome Sequencing Consortium"/>
            <person name="Venkatesh B."/>
            <person name="Lee A.P."/>
            <person name="Ravi V."/>
            <person name="Maurya A.K."/>
            <person name="Lian M.M."/>
            <person name="Swann J.B."/>
            <person name="Ohta Y."/>
            <person name="Flajnik M.F."/>
            <person name="Sutoh Y."/>
            <person name="Kasahara M."/>
            <person name="Hoon S."/>
            <person name="Gangu V."/>
            <person name="Roy S.W."/>
            <person name="Irimia M."/>
            <person name="Korzh V."/>
            <person name="Kondrychyn I."/>
            <person name="Lim Z.W."/>
            <person name="Tay B.H."/>
            <person name="Tohari S."/>
            <person name="Kong K.W."/>
            <person name="Ho S."/>
            <person name="Lorente-Galdos B."/>
            <person name="Quilez J."/>
            <person name="Marques-Bonet T."/>
            <person name="Raney B.J."/>
            <person name="Ingham P.W."/>
            <person name="Tay A."/>
            <person name="Hillier L.W."/>
            <person name="Minx P."/>
            <person name="Boehm T."/>
            <person name="Wilson R.K."/>
            <person name="Brenner S."/>
            <person name="Warren W.C."/>
        </authorList>
    </citation>
    <scope>NUCLEOTIDE SEQUENCE [LARGE SCALE GENOMIC DNA]</scope>
</reference>
<protein>
    <submittedName>
        <fullName evidence="1">Uncharacterized protein</fullName>
    </submittedName>
</protein>
<dbReference type="PANTHER" id="PTHR33769">
    <property type="entry name" value="TESTIS-EXPRESSED PROTEIN 26 ISOFORM X3"/>
    <property type="match status" value="1"/>
</dbReference>
<keyword evidence="2" id="KW-1185">Reference proteome</keyword>
<dbReference type="GeneTree" id="ENSGT00960000190702"/>
<dbReference type="AlphaFoldDB" id="A0A4W3ILM9"/>
<accession>A0A4W3ILM9</accession>
<reference evidence="2" key="1">
    <citation type="journal article" date="2006" name="Science">
        <title>Ancient noncoding elements conserved in the human genome.</title>
        <authorList>
            <person name="Venkatesh B."/>
            <person name="Kirkness E.F."/>
            <person name="Loh Y.H."/>
            <person name="Halpern A.L."/>
            <person name="Lee A.P."/>
            <person name="Johnson J."/>
            <person name="Dandona N."/>
            <person name="Viswanathan L.D."/>
            <person name="Tay A."/>
            <person name="Venter J.C."/>
            <person name="Strausberg R.L."/>
            <person name="Brenner S."/>
        </authorList>
    </citation>
    <scope>NUCLEOTIDE SEQUENCE [LARGE SCALE GENOMIC DNA]</scope>
</reference>
<name>A0A4W3ILM9_CALMI</name>
<reference evidence="1" key="5">
    <citation type="submission" date="2025-09" db="UniProtKB">
        <authorList>
            <consortium name="Ensembl"/>
        </authorList>
    </citation>
    <scope>IDENTIFICATION</scope>
</reference>
<dbReference type="GO" id="GO:0005737">
    <property type="term" value="C:cytoplasm"/>
    <property type="evidence" value="ECO:0007669"/>
    <property type="project" value="TreeGrafter"/>
</dbReference>